<keyword evidence="4" id="KW-1185">Reference proteome</keyword>
<evidence type="ECO:0008006" key="5">
    <source>
        <dbReference type="Google" id="ProtNLM"/>
    </source>
</evidence>
<accession>A0A565BVM5</accession>
<dbReference type="Proteomes" id="UP000489600">
    <property type="component" value="Unassembled WGS sequence"/>
</dbReference>
<protein>
    <recommendedName>
        <fullName evidence="5">BED-type domain-containing protein</fullName>
    </recommendedName>
</protein>
<evidence type="ECO:0000313" key="4">
    <source>
        <dbReference type="Proteomes" id="UP000489600"/>
    </source>
</evidence>
<dbReference type="PANTHER" id="PTHR32166:SF122">
    <property type="entry name" value="OS09G0499600 PROTEIN"/>
    <property type="match status" value="1"/>
</dbReference>
<dbReference type="PANTHER" id="PTHR32166">
    <property type="entry name" value="OSJNBA0013A04.12 PROTEIN"/>
    <property type="match status" value="1"/>
</dbReference>
<evidence type="ECO:0000259" key="1">
    <source>
        <dbReference type="Pfam" id="PF04937"/>
    </source>
</evidence>
<dbReference type="Pfam" id="PF04937">
    <property type="entry name" value="DUF659"/>
    <property type="match status" value="1"/>
</dbReference>
<dbReference type="InterPro" id="IPR008906">
    <property type="entry name" value="HATC_C_dom"/>
</dbReference>
<evidence type="ECO:0000259" key="2">
    <source>
        <dbReference type="Pfam" id="PF05699"/>
    </source>
</evidence>
<dbReference type="GO" id="GO:0046983">
    <property type="term" value="F:protein dimerization activity"/>
    <property type="evidence" value="ECO:0007669"/>
    <property type="project" value="InterPro"/>
</dbReference>
<proteinExistence type="predicted"/>
<sequence>MSGKAIDPGRKYEIVDPANANNWKCQFCMEWTRGGVYRLKQHLVGGFRNTLECKMCPAHVKEETRRFMLEKAAAKKITQMMPEVDEYDVEEEIDCEASGSRNKTALKMPRPKGPMDRAIARWIYDAGIPFNSVNYESFPQMLKEIAQYGPGLKPPTMYELRVPLLKKEVDDTHAQLVEHKKEWASKGCSIMSDGWRDSVVQKDIINLLVNSPKGSVFIKSNDVSEIVKSSTLLFDMLSRMVEEVGEQYVVQVVTDNASNYVKAGKLLMAERKHLYWTPCAAHCIDLMLEDIGKLSMVKDAIKKCIYMNGYIYSHTSLVNMMRKFTKERNLHRPSITRFATSFITLSHYHKQKNNLRKLVTSKEWNNSKWPKEAGGKKVRTYILQESFWKQVLYALKLTGPLVKVLRIVDNEKKPAMGYIYAAMERAKETIVRAFNVREENYKTAFKIIDERWRCQLHHPLHAAGYFLNSVIQYDHREEVDCEVVENGLYACIERLVPDKETQDKITMELEKFKNVEGLFGCNMAVRQKKLKSPADWWSSYGNTAPSLKSFAIKVLSLTCSATGCERNWSVFQHLHTKKGTD</sequence>
<dbReference type="AlphaFoldDB" id="A0A565BVM5"/>
<comment type="caution">
    <text evidence="3">The sequence shown here is derived from an EMBL/GenBank/DDBJ whole genome shotgun (WGS) entry which is preliminary data.</text>
</comment>
<feature type="domain" description="DUF659" evidence="1">
    <location>
        <begin position="155"/>
        <end position="303"/>
    </location>
</feature>
<dbReference type="Pfam" id="PF05699">
    <property type="entry name" value="Dimer_Tnp_hAT"/>
    <property type="match status" value="1"/>
</dbReference>
<dbReference type="InterPro" id="IPR007021">
    <property type="entry name" value="DUF659"/>
</dbReference>
<feature type="domain" description="HAT C-terminal dimerisation" evidence="2">
    <location>
        <begin position="531"/>
        <end position="577"/>
    </location>
</feature>
<dbReference type="OrthoDB" id="2013475at2759"/>
<dbReference type="EMBL" id="CABITT030000005">
    <property type="protein sequence ID" value="VVB05423.1"/>
    <property type="molecule type" value="Genomic_DNA"/>
</dbReference>
<name>A0A565BVM5_9BRAS</name>
<evidence type="ECO:0000313" key="3">
    <source>
        <dbReference type="EMBL" id="VVB05423.1"/>
    </source>
</evidence>
<dbReference type="SUPFAM" id="SSF53098">
    <property type="entry name" value="Ribonuclease H-like"/>
    <property type="match status" value="1"/>
</dbReference>
<dbReference type="InterPro" id="IPR012337">
    <property type="entry name" value="RNaseH-like_sf"/>
</dbReference>
<organism evidence="3 4">
    <name type="scientific">Arabis nemorensis</name>
    <dbReference type="NCBI Taxonomy" id="586526"/>
    <lineage>
        <taxon>Eukaryota</taxon>
        <taxon>Viridiplantae</taxon>
        <taxon>Streptophyta</taxon>
        <taxon>Embryophyta</taxon>
        <taxon>Tracheophyta</taxon>
        <taxon>Spermatophyta</taxon>
        <taxon>Magnoliopsida</taxon>
        <taxon>eudicotyledons</taxon>
        <taxon>Gunneridae</taxon>
        <taxon>Pentapetalae</taxon>
        <taxon>rosids</taxon>
        <taxon>malvids</taxon>
        <taxon>Brassicales</taxon>
        <taxon>Brassicaceae</taxon>
        <taxon>Arabideae</taxon>
        <taxon>Arabis</taxon>
    </lineage>
</organism>
<reference evidence="3" key="1">
    <citation type="submission" date="2019-07" db="EMBL/GenBank/DDBJ databases">
        <authorList>
            <person name="Dittberner H."/>
        </authorList>
    </citation>
    <scope>NUCLEOTIDE SEQUENCE [LARGE SCALE GENOMIC DNA]</scope>
</reference>
<gene>
    <name evidence="3" type="ORF">ANE_LOCUS15867</name>
</gene>